<accession>A0AAJ0HD97</accession>
<organism evidence="2 3">
    <name type="scientific">Lasiosphaeria hispida</name>
    <dbReference type="NCBI Taxonomy" id="260671"/>
    <lineage>
        <taxon>Eukaryota</taxon>
        <taxon>Fungi</taxon>
        <taxon>Dikarya</taxon>
        <taxon>Ascomycota</taxon>
        <taxon>Pezizomycotina</taxon>
        <taxon>Sordariomycetes</taxon>
        <taxon>Sordariomycetidae</taxon>
        <taxon>Sordariales</taxon>
        <taxon>Lasiosphaeriaceae</taxon>
        <taxon>Lasiosphaeria</taxon>
    </lineage>
</organism>
<keyword evidence="1" id="KW-1133">Transmembrane helix</keyword>
<sequence length="262" mass="28743">MSTTSSASGTPNRPGDLQAPWIRGAEMQYDIEEVAPGRILMRSLNFISTHILRRRAAEVRGQVSPVSRRLGMPVVLVQNGRDVPVGTVPAGTNVAATLLMTEIRPENGGWGYSSAPWVGDVGNVVVVREDGKDLEIEDLRLMALFLLQRVKPKMIGALSAGSVSLAKKREVLKFITRENMLKFKDELHASGNPGVSYAGMGESNSASFIRGICGFVLFFYLVYMFAGATACKAVVKAYLVCFCIVTFYNCYPVLAFMMFRNR</sequence>
<dbReference type="AlphaFoldDB" id="A0AAJ0HD97"/>
<feature type="transmembrane region" description="Helical" evidence="1">
    <location>
        <begin position="208"/>
        <end position="225"/>
    </location>
</feature>
<evidence type="ECO:0000256" key="1">
    <source>
        <dbReference type="SAM" id="Phobius"/>
    </source>
</evidence>
<keyword evidence="1" id="KW-0812">Transmembrane</keyword>
<reference evidence="2" key="1">
    <citation type="journal article" date="2023" name="Mol. Phylogenet. Evol.">
        <title>Genome-scale phylogeny and comparative genomics of the fungal order Sordariales.</title>
        <authorList>
            <person name="Hensen N."/>
            <person name="Bonometti L."/>
            <person name="Westerberg I."/>
            <person name="Brannstrom I.O."/>
            <person name="Guillou S."/>
            <person name="Cros-Aarteil S."/>
            <person name="Calhoun S."/>
            <person name="Haridas S."/>
            <person name="Kuo A."/>
            <person name="Mondo S."/>
            <person name="Pangilinan J."/>
            <person name="Riley R."/>
            <person name="LaButti K."/>
            <person name="Andreopoulos B."/>
            <person name="Lipzen A."/>
            <person name="Chen C."/>
            <person name="Yan M."/>
            <person name="Daum C."/>
            <person name="Ng V."/>
            <person name="Clum A."/>
            <person name="Steindorff A."/>
            <person name="Ohm R.A."/>
            <person name="Martin F."/>
            <person name="Silar P."/>
            <person name="Natvig D.O."/>
            <person name="Lalanne C."/>
            <person name="Gautier V."/>
            <person name="Ament-Velasquez S.L."/>
            <person name="Kruys A."/>
            <person name="Hutchinson M.I."/>
            <person name="Powell A.J."/>
            <person name="Barry K."/>
            <person name="Miller A.N."/>
            <person name="Grigoriev I.V."/>
            <person name="Debuchy R."/>
            <person name="Gladieux P."/>
            <person name="Hiltunen Thoren M."/>
            <person name="Johannesson H."/>
        </authorList>
    </citation>
    <scope>NUCLEOTIDE SEQUENCE</scope>
    <source>
        <strain evidence="2">CBS 955.72</strain>
    </source>
</reference>
<evidence type="ECO:0000313" key="2">
    <source>
        <dbReference type="EMBL" id="KAK3348690.1"/>
    </source>
</evidence>
<reference evidence="2" key="2">
    <citation type="submission" date="2023-06" db="EMBL/GenBank/DDBJ databases">
        <authorList>
            <consortium name="Lawrence Berkeley National Laboratory"/>
            <person name="Haridas S."/>
            <person name="Hensen N."/>
            <person name="Bonometti L."/>
            <person name="Westerberg I."/>
            <person name="Brannstrom I.O."/>
            <person name="Guillou S."/>
            <person name="Cros-Aarteil S."/>
            <person name="Calhoun S."/>
            <person name="Kuo A."/>
            <person name="Mondo S."/>
            <person name="Pangilinan J."/>
            <person name="Riley R."/>
            <person name="Labutti K."/>
            <person name="Andreopoulos B."/>
            <person name="Lipzen A."/>
            <person name="Chen C."/>
            <person name="Yanf M."/>
            <person name="Daum C."/>
            <person name="Ng V."/>
            <person name="Clum A."/>
            <person name="Steindorff A."/>
            <person name="Ohm R."/>
            <person name="Martin F."/>
            <person name="Silar P."/>
            <person name="Natvig D."/>
            <person name="Lalanne C."/>
            <person name="Gautier V."/>
            <person name="Ament-Velasquez S.L."/>
            <person name="Kruys A."/>
            <person name="Hutchinson M.I."/>
            <person name="Powell A.J."/>
            <person name="Barry K."/>
            <person name="Miller A.N."/>
            <person name="Grigoriev I.V."/>
            <person name="Debuchy R."/>
            <person name="Gladieux P."/>
            <person name="Thoren M.H."/>
            <person name="Johannesson H."/>
        </authorList>
    </citation>
    <scope>NUCLEOTIDE SEQUENCE</scope>
    <source>
        <strain evidence="2">CBS 955.72</strain>
    </source>
</reference>
<dbReference type="Proteomes" id="UP001275084">
    <property type="component" value="Unassembled WGS sequence"/>
</dbReference>
<protein>
    <submittedName>
        <fullName evidence="2">Uncharacterized protein</fullName>
    </submittedName>
</protein>
<dbReference type="EMBL" id="JAUIQD010000005">
    <property type="protein sequence ID" value="KAK3348690.1"/>
    <property type="molecule type" value="Genomic_DNA"/>
</dbReference>
<comment type="caution">
    <text evidence="2">The sequence shown here is derived from an EMBL/GenBank/DDBJ whole genome shotgun (WGS) entry which is preliminary data.</text>
</comment>
<evidence type="ECO:0000313" key="3">
    <source>
        <dbReference type="Proteomes" id="UP001275084"/>
    </source>
</evidence>
<feature type="transmembrane region" description="Helical" evidence="1">
    <location>
        <begin position="237"/>
        <end position="259"/>
    </location>
</feature>
<name>A0AAJ0HD97_9PEZI</name>
<keyword evidence="3" id="KW-1185">Reference proteome</keyword>
<gene>
    <name evidence="2" type="ORF">B0T25DRAFT_546283</name>
</gene>
<keyword evidence="1" id="KW-0472">Membrane</keyword>
<proteinExistence type="predicted"/>